<gene>
    <name evidence="1" type="ORF">L9G74_19180</name>
</gene>
<dbReference type="Gene3D" id="3.40.50.150">
    <property type="entry name" value="Vaccinia Virus protein VP39"/>
    <property type="match status" value="1"/>
</dbReference>
<accession>A0ABT2FQE1</accession>
<dbReference type="GO" id="GO:0008168">
    <property type="term" value="F:methyltransferase activity"/>
    <property type="evidence" value="ECO:0007669"/>
    <property type="project" value="UniProtKB-KW"/>
</dbReference>
<keyword evidence="1" id="KW-0808">Transferase</keyword>
<sequence>MTSSLVCPLCHSQQAKLPVAARVPRDYWHCQECALIFMAPLHRLSLADEHAYYATHENNPEDAGYLKFLSRLALPLAAHLRAGMHGLDFGCGPGPAMPTLLAPYQVSCDNYDPYFFPIALQPQYDFILSSECFEHFHHPDQELAKLVALLPKDGLLGVMTDTWQSHEQFYDWHYTRDPTHVSFFHRDTYDWLCQHYGLEVVEWLPPRVMVLKKR</sequence>
<reference evidence="2" key="2">
    <citation type="submission" date="2023-07" db="EMBL/GenBank/DDBJ databases">
        <title>Shewanella mangrovi sp. nov., an acetaldehyde- degrading bacterium isolated from mangrove sediment.</title>
        <authorList>
            <person name="Liu Y."/>
        </authorList>
    </citation>
    <scope>NUCLEOTIDE SEQUENCE [LARGE SCALE GENOMIC DNA]</scope>
    <source>
        <strain evidence="2">C32</strain>
    </source>
</reference>
<organism evidence="1 2">
    <name type="scientific">Shewanella electrica</name>
    <dbReference type="NCBI Taxonomy" id="515560"/>
    <lineage>
        <taxon>Bacteria</taxon>
        <taxon>Pseudomonadati</taxon>
        <taxon>Pseudomonadota</taxon>
        <taxon>Gammaproteobacteria</taxon>
        <taxon>Alteromonadales</taxon>
        <taxon>Shewanellaceae</taxon>
        <taxon>Shewanella</taxon>
    </lineage>
</organism>
<dbReference type="GO" id="GO:0032259">
    <property type="term" value="P:methylation"/>
    <property type="evidence" value="ECO:0007669"/>
    <property type="project" value="UniProtKB-KW"/>
</dbReference>
<dbReference type="InterPro" id="IPR029063">
    <property type="entry name" value="SAM-dependent_MTases_sf"/>
</dbReference>
<reference evidence="1 2" key="1">
    <citation type="submission" date="2022-02" db="EMBL/GenBank/DDBJ databases">
        <authorList>
            <person name="Zhuang L."/>
        </authorList>
    </citation>
    <scope>NUCLEOTIDE SEQUENCE [LARGE SCALE GENOMIC DNA]</scope>
    <source>
        <strain evidence="1 2">C32</strain>
    </source>
</reference>
<keyword evidence="2" id="KW-1185">Reference proteome</keyword>
<comment type="caution">
    <text evidence="1">The sequence shown here is derived from an EMBL/GenBank/DDBJ whole genome shotgun (WGS) entry which is preliminary data.</text>
</comment>
<proteinExistence type="predicted"/>
<evidence type="ECO:0000313" key="2">
    <source>
        <dbReference type="Proteomes" id="UP001201549"/>
    </source>
</evidence>
<dbReference type="EMBL" id="JAKOGG010000023">
    <property type="protein sequence ID" value="MCS4558564.1"/>
    <property type="molecule type" value="Genomic_DNA"/>
</dbReference>
<keyword evidence="1" id="KW-0489">Methyltransferase</keyword>
<evidence type="ECO:0000313" key="1">
    <source>
        <dbReference type="EMBL" id="MCS4558564.1"/>
    </source>
</evidence>
<protein>
    <submittedName>
        <fullName evidence="1">Class I SAM-dependent methyltransferase</fullName>
    </submittedName>
</protein>
<dbReference type="RefSeq" id="WP_238898382.1">
    <property type="nucleotide sequence ID" value="NZ_JAKOGG010000023.1"/>
</dbReference>
<name>A0ABT2FQE1_9GAMM</name>
<dbReference type="SUPFAM" id="SSF53335">
    <property type="entry name" value="S-adenosyl-L-methionine-dependent methyltransferases"/>
    <property type="match status" value="1"/>
</dbReference>
<dbReference type="Proteomes" id="UP001201549">
    <property type="component" value="Unassembled WGS sequence"/>
</dbReference>
<dbReference type="Pfam" id="PF13489">
    <property type="entry name" value="Methyltransf_23"/>
    <property type="match status" value="1"/>
</dbReference>